<dbReference type="Pfam" id="PF01381">
    <property type="entry name" value="HTH_3"/>
    <property type="match status" value="1"/>
</dbReference>
<dbReference type="SMART" id="SM00530">
    <property type="entry name" value="HTH_XRE"/>
    <property type="match status" value="1"/>
</dbReference>
<dbReference type="PROSITE" id="PS50943">
    <property type="entry name" value="HTH_CROC1"/>
    <property type="match status" value="1"/>
</dbReference>
<dbReference type="Gene3D" id="1.10.260.40">
    <property type="entry name" value="lambda repressor-like DNA-binding domains"/>
    <property type="match status" value="1"/>
</dbReference>
<dbReference type="InterPro" id="IPR010982">
    <property type="entry name" value="Lambda_DNA-bd_dom_sf"/>
</dbReference>
<dbReference type="InterPro" id="IPR001387">
    <property type="entry name" value="Cro/C1-type_HTH"/>
</dbReference>
<dbReference type="Proteomes" id="UP001174205">
    <property type="component" value="Unassembled WGS sequence"/>
</dbReference>
<evidence type="ECO:0000259" key="1">
    <source>
        <dbReference type="PROSITE" id="PS50943"/>
    </source>
</evidence>
<feature type="domain" description="HTH cro/C1-type" evidence="1">
    <location>
        <begin position="284"/>
        <end position="339"/>
    </location>
</feature>
<evidence type="ECO:0000313" key="2">
    <source>
        <dbReference type="EMBL" id="MDN4600754.1"/>
    </source>
</evidence>
<proteinExistence type="predicted"/>
<organism evidence="2 3">
    <name type="scientific">Paenibacillus vandeheii</name>
    <dbReference type="NCBI Taxonomy" id="3035917"/>
    <lineage>
        <taxon>Bacteria</taxon>
        <taxon>Bacillati</taxon>
        <taxon>Bacillota</taxon>
        <taxon>Bacilli</taxon>
        <taxon>Bacillales</taxon>
        <taxon>Paenibacillaceae</taxon>
        <taxon>Paenibacillus</taxon>
    </lineage>
</organism>
<name>A0ABT8J6P1_9BACL</name>
<dbReference type="EMBL" id="JAROCD010000003">
    <property type="protein sequence ID" value="MDN4600754.1"/>
    <property type="molecule type" value="Genomic_DNA"/>
</dbReference>
<keyword evidence="3" id="KW-1185">Reference proteome</keyword>
<comment type="caution">
    <text evidence="2">The sequence shown here is derived from an EMBL/GenBank/DDBJ whole genome shotgun (WGS) entry which is preliminary data.</text>
</comment>
<dbReference type="RefSeq" id="WP_301245402.1">
    <property type="nucleotide sequence ID" value="NZ_JAROCD010000003.1"/>
</dbReference>
<sequence length="348" mass="41056">MNVTVDEQLQLKALIRHYIDEENKIEKLVDYLSRHETVGLEVFAYLGFEKIDELIFQPVSRRTFIKRIPFYFHKPSREPRNIAELSHYIYSLEYGKANFEEELENFYCALERLHYVFELDVATVLNYTVKQRGRVGEIQPLYNWLHYLELAQELGIEQKTPTHLIVDYNIVREMAGLDPIIYEIHEMYAGDYIERYGNRLRMDGTFPCDRNNQPILRWIGVKIKNAKRIWVNVNDRLKGSLYVEITPKTKVWGLNVYGEVEDGSDVWYDLYTGPLLMEFDYRVIKNRRVATGMTQKQLAEAIGASDRTLQKWERGETTPDGHFLLRLMNALDIKELSEITKIQDVDDI</sequence>
<dbReference type="CDD" id="cd00093">
    <property type="entry name" value="HTH_XRE"/>
    <property type="match status" value="1"/>
</dbReference>
<gene>
    <name evidence="2" type="ORF">P5G61_05915</name>
</gene>
<evidence type="ECO:0000313" key="3">
    <source>
        <dbReference type="Proteomes" id="UP001174205"/>
    </source>
</evidence>
<protein>
    <submittedName>
        <fullName evidence="2">Helix-turn-helix transcriptional regulator</fullName>
    </submittedName>
</protein>
<dbReference type="SUPFAM" id="SSF47413">
    <property type="entry name" value="lambda repressor-like DNA-binding domains"/>
    <property type="match status" value="1"/>
</dbReference>
<reference evidence="2" key="1">
    <citation type="submission" date="2023-03" db="EMBL/GenBank/DDBJ databases">
        <title>MT1 and MT2 Draft Genomes of Novel Species.</title>
        <authorList>
            <person name="Venkateswaran K."/>
        </authorList>
    </citation>
    <scope>NUCLEOTIDE SEQUENCE</scope>
    <source>
        <strain evidence="2">F6_3S_P_1C</strain>
    </source>
</reference>
<accession>A0ABT8J6P1</accession>